<reference evidence="1 2" key="1">
    <citation type="submission" date="2013-04" db="EMBL/GenBank/DDBJ databases">
        <title>Draft genome of the heavy metal tolerant bacterium Lysinibacillus sphaericus strain OT4b.31.</title>
        <authorList>
            <person name="Pena-Montenegro T.D."/>
            <person name="Dussan J."/>
        </authorList>
    </citation>
    <scope>NUCLEOTIDE SEQUENCE [LARGE SCALE GENOMIC DNA]</scope>
    <source>
        <strain evidence="1 2">OT4b.31</strain>
    </source>
</reference>
<dbReference type="InterPro" id="IPR036890">
    <property type="entry name" value="HATPase_C_sf"/>
</dbReference>
<keyword evidence="1" id="KW-0808">Transferase</keyword>
<dbReference type="HOGENOM" id="CLU_3137401_0_0_9"/>
<keyword evidence="1" id="KW-0418">Kinase</keyword>
<name>R7ZAB1_LYSSH</name>
<gene>
    <name evidence="1" type="ORF">H131_18917</name>
</gene>
<dbReference type="AlphaFoldDB" id="R7ZAB1"/>
<evidence type="ECO:0000313" key="2">
    <source>
        <dbReference type="Proteomes" id="UP000013911"/>
    </source>
</evidence>
<comment type="caution">
    <text evidence="1">The sequence shown here is derived from an EMBL/GenBank/DDBJ whole genome shotgun (WGS) entry which is preliminary data.</text>
</comment>
<dbReference type="SUPFAM" id="SSF55874">
    <property type="entry name" value="ATPase domain of HSP90 chaperone/DNA topoisomerase II/histidine kinase"/>
    <property type="match status" value="1"/>
</dbReference>
<organism evidence="1 2">
    <name type="scientific">Lysinibacillus sphaericus OT4b.31</name>
    <dbReference type="NCBI Taxonomy" id="1285586"/>
    <lineage>
        <taxon>Bacteria</taxon>
        <taxon>Bacillati</taxon>
        <taxon>Bacillota</taxon>
        <taxon>Bacilli</taxon>
        <taxon>Bacillales</taxon>
        <taxon>Bacillaceae</taxon>
        <taxon>Lysinibacillus</taxon>
    </lineage>
</organism>
<protein>
    <submittedName>
        <fullName evidence="1">Two-component sensor histidine kinase</fullName>
    </submittedName>
</protein>
<sequence>MIGRTLREKTSGSGLKMSITKQLTVAHGGEIFESSKLGHGTEIVRRFRL</sequence>
<evidence type="ECO:0000313" key="1">
    <source>
        <dbReference type="EMBL" id="EON71080.1"/>
    </source>
</evidence>
<dbReference type="Gene3D" id="3.30.565.10">
    <property type="entry name" value="Histidine kinase-like ATPase, C-terminal domain"/>
    <property type="match status" value="1"/>
</dbReference>
<dbReference type="RefSeq" id="WP_010860691.1">
    <property type="nucleotide sequence ID" value="NZ_KB933398.1"/>
</dbReference>
<dbReference type="GO" id="GO:0016301">
    <property type="term" value="F:kinase activity"/>
    <property type="evidence" value="ECO:0007669"/>
    <property type="project" value="UniProtKB-KW"/>
</dbReference>
<accession>R7ZAB1</accession>
<dbReference type="Proteomes" id="UP000013911">
    <property type="component" value="Unassembled WGS sequence"/>
</dbReference>
<dbReference type="PATRIC" id="fig|1285586.5.peg.3947"/>
<dbReference type="EMBL" id="AQPX01000025">
    <property type="protein sequence ID" value="EON71080.1"/>
    <property type="molecule type" value="Genomic_DNA"/>
</dbReference>
<proteinExistence type="predicted"/>